<accession>A0AAU2HAP2</accession>
<feature type="compositionally biased region" description="Basic and acidic residues" evidence="1">
    <location>
        <begin position="102"/>
        <end position="111"/>
    </location>
</feature>
<feature type="compositionally biased region" description="Polar residues" evidence="1">
    <location>
        <begin position="234"/>
        <end position="252"/>
    </location>
</feature>
<proteinExistence type="predicted"/>
<feature type="compositionally biased region" description="Basic and acidic residues" evidence="1">
    <location>
        <begin position="38"/>
        <end position="47"/>
    </location>
</feature>
<feature type="region of interest" description="Disordered" evidence="1">
    <location>
        <begin position="355"/>
        <end position="391"/>
    </location>
</feature>
<feature type="compositionally biased region" description="Basic and acidic residues" evidence="1">
    <location>
        <begin position="86"/>
        <end position="95"/>
    </location>
</feature>
<feature type="region of interest" description="Disordered" evidence="1">
    <location>
        <begin position="234"/>
        <end position="257"/>
    </location>
</feature>
<protein>
    <submittedName>
        <fullName evidence="2">Nucleic acid/nucleotide deaminase domain-containing protein</fullName>
    </submittedName>
</protein>
<reference evidence="2" key="1">
    <citation type="submission" date="2022-10" db="EMBL/GenBank/DDBJ databases">
        <title>The complete genomes of actinobacterial strains from the NBC collection.</title>
        <authorList>
            <person name="Joergensen T.S."/>
            <person name="Alvarez Arevalo M."/>
            <person name="Sterndorff E.B."/>
            <person name="Faurdal D."/>
            <person name="Vuksanovic O."/>
            <person name="Mourched A.-S."/>
            <person name="Charusanti P."/>
            <person name="Shaw S."/>
            <person name="Blin K."/>
            <person name="Weber T."/>
        </authorList>
    </citation>
    <scope>NUCLEOTIDE SEQUENCE</scope>
    <source>
        <strain evidence="2">NBC_00060</strain>
    </source>
</reference>
<dbReference type="EMBL" id="CP108253">
    <property type="protein sequence ID" value="WTU44572.1"/>
    <property type="molecule type" value="Genomic_DNA"/>
</dbReference>
<gene>
    <name evidence="2" type="ORF">OHV25_35775</name>
</gene>
<dbReference type="InterPro" id="IPR027796">
    <property type="entry name" value="OTT_1508_deam-like"/>
</dbReference>
<dbReference type="Pfam" id="PF14441">
    <property type="entry name" value="OTT_1508_deam"/>
    <property type="match status" value="1"/>
</dbReference>
<dbReference type="AlphaFoldDB" id="A0AAU2HAP2"/>
<organism evidence="2">
    <name type="scientific">Streptomyces sp. NBC_00060</name>
    <dbReference type="NCBI Taxonomy" id="2975636"/>
    <lineage>
        <taxon>Bacteria</taxon>
        <taxon>Bacillati</taxon>
        <taxon>Actinomycetota</taxon>
        <taxon>Actinomycetes</taxon>
        <taxon>Kitasatosporales</taxon>
        <taxon>Streptomycetaceae</taxon>
        <taxon>Streptomyces</taxon>
    </lineage>
</organism>
<feature type="region of interest" description="Disordered" evidence="1">
    <location>
        <begin position="1"/>
        <end position="111"/>
    </location>
</feature>
<evidence type="ECO:0000313" key="2">
    <source>
        <dbReference type="EMBL" id="WTU44572.1"/>
    </source>
</evidence>
<evidence type="ECO:0000256" key="1">
    <source>
        <dbReference type="SAM" id="MobiDB-lite"/>
    </source>
</evidence>
<sequence length="391" mass="43320">MIQEQRQGARPVLPHQVSVGPAAVGSRLGGVAVQRAPAEGKHQRTDDFPDPGAHKQARTGESAGGGSSSSDEEMEWAPVHAAPEPPRVKREEQRRYQRHPKKIEYSSENAQREARRAAELRMLDRISRILIAGLRSRDAQATPHLAVALAGGAFVVHGNTDRQVTDQQRAGAHQFLDKARRGDTPDAVPDDDKRRFSKDARKLHAFLTGQYQEPLDEEWQRNFAKALKTQISWGTLTPRGPQSQRDTANSGGSVHGEMNLLGHLTAEHMRPERQASSSTSASPAGTTQVYLGGFKKPCRACRWVIDAVNETVGAEYGFEIVAPATHTNYYAHWMPPGWLKESRYKNVFDRVKKKAEDAGQKFDGNKPSGRGDRRSSTEKAYESESDYEAAR</sequence>
<name>A0AAU2HAP2_9ACTN</name>